<comment type="caution">
    <text evidence="2">The sequence shown here is derived from an EMBL/GenBank/DDBJ whole genome shotgun (WGS) entry which is preliminary data.</text>
</comment>
<proteinExistence type="predicted"/>
<dbReference type="Proteomes" id="UP000287033">
    <property type="component" value="Unassembled WGS sequence"/>
</dbReference>
<organism evidence="2 3">
    <name type="scientific">Chiloscyllium punctatum</name>
    <name type="common">Brownbanded bambooshark</name>
    <name type="synonym">Hemiscyllium punctatum</name>
    <dbReference type="NCBI Taxonomy" id="137246"/>
    <lineage>
        <taxon>Eukaryota</taxon>
        <taxon>Metazoa</taxon>
        <taxon>Chordata</taxon>
        <taxon>Craniata</taxon>
        <taxon>Vertebrata</taxon>
        <taxon>Chondrichthyes</taxon>
        <taxon>Elasmobranchii</taxon>
        <taxon>Galeomorphii</taxon>
        <taxon>Galeoidea</taxon>
        <taxon>Orectolobiformes</taxon>
        <taxon>Hemiscylliidae</taxon>
        <taxon>Chiloscyllium</taxon>
    </lineage>
</organism>
<accession>A0A401TPT4</accession>
<evidence type="ECO:0000313" key="3">
    <source>
        <dbReference type="Proteomes" id="UP000287033"/>
    </source>
</evidence>
<name>A0A401TPT4_CHIPU</name>
<reference evidence="2 3" key="1">
    <citation type="journal article" date="2018" name="Nat. Ecol. Evol.">
        <title>Shark genomes provide insights into elasmobranch evolution and the origin of vertebrates.</title>
        <authorList>
            <person name="Hara Y"/>
            <person name="Yamaguchi K"/>
            <person name="Onimaru K"/>
            <person name="Kadota M"/>
            <person name="Koyanagi M"/>
            <person name="Keeley SD"/>
            <person name="Tatsumi K"/>
            <person name="Tanaka K"/>
            <person name="Motone F"/>
            <person name="Kageyama Y"/>
            <person name="Nozu R"/>
            <person name="Adachi N"/>
            <person name="Nishimura O"/>
            <person name="Nakagawa R"/>
            <person name="Tanegashima C"/>
            <person name="Kiyatake I"/>
            <person name="Matsumoto R"/>
            <person name="Murakumo K"/>
            <person name="Nishida K"/>
            <person name="Terakita A"/>
            <person name="Kuratani S"/>
            <person name="Sato K"/>
            <person name="Hyodo S Kuraku.S."/>
        </authorList>
    </citation>
    <scope>NUCLEOTIDE SEQUENCE [LARGE SCALE GENOMIC DNA]</scope>
</reference>
<feature type="compositionally biased region" description="Basic and acidic residues" evidence="1">
    <location>
        <begin position="81"/>
        <end position="90"/>
    </location>
</feature>
<evidence type="ECO:0000313" key="2">
    <source>
        <dbReference type="EMBL" id="GCC44690.1"/>
    </source>
</evidence>
<keyword evidence="3" id="KW-1185">Reference proteome</keyword>
<sequence length="90" mass="9851">VLFLGVGRLAVVLLEIRRHLVPSGRGRLRLRLRLRLPLGTPVRATRTRMDGAMDQSPCPLRAGSQPEAGRAGLTSGFCDARGSDWPRPHT</sequence>
<feature type="region of interest" description="Disordered" evidence="1">
    <location>
        <begin position="46"/>
        <end position="90"/>
    </location>
</feature>
<dbReference type="AlphaFoldDB" id="A0A401TPT4"/>
<evidence type="ECO:0000256" key="1">
    <source>
        <dbReference type="SAM" id="MobiDB-lite"/>
    </source>
</evidence>
<dbReference type="EMBL" id="BEZZ01132497">
    <property type="protein sequence ID" value="GCC44690.1"/>
    <property type="molecule type" value="Genomic_DNA"/>
</dbReference>
<gene>
    <name evidence="2" type="ORF">chiPu_0028486</name>
</gene>
<feature type="non-terminal residue" evidence="2">
    <location>
        <position position="1"/>
    </location>
</feature>
<protein>
    <submittedName>
        <fullName evidence="2">Uncharacterized protein</fullName>
    </submittedName>
</protein>